<sequence>MTSFLNSIRKFIRYLLYLAVFICILLICFAKVFAISSRKVNCGVYPRFFANAKWIGQADTNLEVIQFERVFSINANKKIKSATLYLSALGIYESSINNHTVGNTYFAPGWTSYLHRVQFQKYDITALLCQSNNKLKIILSEGWYSGQFGSEMKINNYGSSNAIVCLLKIIFTDGSTQEIVSDKQWKYTSSFIKQTDFYNGEMQDTRTVAAKKYTPVKILPRRKSLLIPQEIPFVKTHETFPCKKSWLDSAGSRILDFGQNLAGFVRLTVKGQAGDTLKISHAEMLDQHGNLYTENLRLAKATDTYILNGKMQTLEPHFTYHGFRYAKITTNGKTEINLKTIRSVALYTDLKWNGNFSCDNTELNKLQQNILWSMKSNFVDIPTDCPQRSERYGWTGDAQVFTNTAAWNADVYQFYKKYLRDLSADQGTNGAVPNIIPDFRKPHKSIKTGVSGWGDAAVLIPWRLYQVYGKTEILQKQYQSMKTWVDYIGSRTKNGIWMDDGYGDWYAQGDSTSLPLINQCYYVNSANLLSRTARILGKKTDAEHYRQLADNARHKFLSTFGTFDKPATSTQTAYLLALEFDLLPIKQRKSVADKLVQNIKHNGTRLATGFLGTPFLLPVLSRFGHQKIAYDLLLSKRMPSWLYPVSKGATTIWEKWDAIKEDGSLQECSFNHFAYGAVGEWFYSGIAGISLPEPGSNLIRITPIVDRRLGSVNAAYKSRFGTIQVKWRIVHNQLSLYINLPTGTKGEVTVPYVSGGTPKTYQVKSGLNHFITR</sequence>
<dbReference type="RefSeq" id="WP_109927932.1">
    <property type="nucleotide sequence ID" value="NZ_QGNY01000001.1"/>
</dbReference>
<dbReference type="AlphaFoldDB" id="A0A317F3D2"/>
<dbReference type="InterPro" id="IPR013737">
    <property type="entry name" value="Bac_rhamnosid_N"/>
</dbReference>
<dbReference type="PIRSF" id="PIRSF010631">
    <property type="entry name" value="A-rhamnsds"/>
    <property type="match status" value="1"/>
</dbReference>
<dbReference type="Gene3D" id="2.60.120.260">
    <property type="entry name" value="Galactose-binding domain-like"/>
    <property type="match status" value="2"/>
</dbReference>
<accession>A0A317F3D2</accession>
<evidence type="ECO:0000259" key="6">
    <source>
        <dbReference type="Pfam" id="PF17389"/>
    </source>
</evidence>
<dbReference type="OrthoDB" id="9766741at2"/>
<reference evidence="9" key="1">
    <citation type="submission" date="2018-05" db="EMBL/GenBank/DDBJ databases">
        <title>Pedobacter paludis sp. nov., isolated from wetland soil.</title>
        <authorList>
            <person name="Zhang Y."/>
        </authorList>
    </citation>
    <scope>NUCLEOTIDE SEQUENCE [LARGE SCALE GENOMIC DNA]</scope>
    <source>
        <strain evidence="9">R-8</strain>
    </source>
</reference>
<dbReference type="PANTHER" id="PTHR33307:SF6">
    <property type="entry name" value="ALPHA-RHAMNOSIDASE (EUROFUNG)-RELATED"/>
    <property type="match status" value="1"/>
</dbReference>
<dbReference type="Gene3D" id="1.50.10.10">
    <property type="match status" value="1"/>
</dbReference>
<dbReference type="SUPFAM" id="SSF48208">
    <property type="entry name" value="Six-hairpin glycosidases"/>
    <property type="match status" value="1"/>
</dbReference>
<dbReference type="InterPro" id="IPR008902">
    <property type="entry name" value="Rhamnosid_concanavalin"/>
</dbReference>
<keyword evidence="9" id="KW-1185">Reference proteome</keyword>
<feature type="domain" description="Alpha-L-rhamnosidase concanavalin-like" evidence="4">
    <location>
        <begin position="251"/>
        <end position="346"/>
    </location>
</feature>
<name>A0A317F3D2_9SPHI</name>
<feature type="domain" description="Alpha-L-rhamnosidase C-terminal" evidence="7">
    <location>
        <begin position="688"/>
        <end position="752"/>
    </location>
</feature>
<evidence type="ECO:0000259" key="5">
    <source>
        <dbReference type="Pfam" id="PF08531"/>
    </source>
</evidence>
<dbReference type="Proteomes" id="UP000245391">
    <property type="component" value="Unassembled WGS sequence"/>
</dbReference>
<evidence type="ECO:0000256" key="2">
    <source>
        <dbReference type="ARBA" id="ARBA00012652"/>
    </source>
</evidence>
<comment type="catalytic activity">
    <reaction evidence="1">
        <text>Hydrolysis of terminal non-reducing alpha-L-rhamnose residues in alpha-L-rhamnosides.</text>
        <dbReference type="EC" id="3.2.1.40"/>
    </reaction>
</comment>
<organism evidence="8 9">
    <name type="scientific">Pedobacter paludis</name>
    <dbReference type="NCBI Taxonomy" id="2203212"/>
    <lineage>
        <taxon>Bacteria</taxon>
        <taxon>Pseudomonadati</taxon>
        <taxon>Bacteroidota</taxon>
        <taxon>Sphingobacteriia</taxon>
        <taxon>Sphingobacteriales</taxon>
        <taxon>Sphingobacteriaceae</taxon>
        <taxon>Pedobacter</taxon>
    </lineage>
</organism>
<dbReference type="Pfam" id="PF17390">
    <property type="entry name" value="Bac_rhamnosid_C"/>
    <property type="match status" value="1"/>
</dbReference>
<evidence type="ECO:0000313" key="9">
    <source>
        <dbReference type="Proteomes" id="UP000245391"/>
    </source>
</evidence>
<dbReference type="InterPro" id="IPR012341">
    <property type="entry name" value="6hp_glycosidase-like_sf"/>
</dbReference>
<keyword evidence="3" id="KW-0378">Hydrolase</keyword>
<feature type="domain" description="Bacterial alpha-L-rhamnosidase N-terminal" evidence="5">
    <location>
        <begin position="77"/>
        <end position="236"/>
    </location>
</feature>
<dbReference type="PANTHER" id="PTHR33307">
    <property type="entry name" value="ALPHA-RHAMNOSIDASE (EUROFUNG)"/>
    <property type="match status" value="1"/>
</dbReference>
<dbReference type="Pfam" id="PF05592">
    <property type="entry name" value="Bac_rhamnosid"/>
    <property type="match status" value="1"/>
</dbReference>
<evidence type="ECO:0000256" key="1">
    <source>
        <dbReference type="ARBA" id="ARBA00001445"/>
    </source>
</evidence>
<protein>
    <recommendedName>
        <fullName evidence="2">alpha-L-rhamnosidase</fullName>
        <ecNumber evidence="2">3.2.1.40</ecNumber>
    </recommendedName>
</protein>
<feature type="domain" description="Alpha-L-rhamnosidase six-hairpin glycosidase" evidence="6">
    <location>
        <begin position="354"/>
        <end position="685"/>
    </location>
</feature>
<dbReference type="EC" id="3.2.1.40" evidence="2"/>
<evidence type="ECO:0000313" key="8">
    <source>
        <dbReference type="EMBL" id="PWS33345.1"/>
    </source>
</evidence>
<dbReference type="Pfam" id="PF17389">
    <property type="entry name" value="Bac_rhamnosid6H"/>
    <property type="match status" value="1"/>
</dbReference>
<dbReference type="InterPro" id="IPR016007">
    <property type="entry name" value="Alpha_rhamnosid"/>
</dbReference>
<proteinExistence type="predicted"/>
<gene>
    <name evidence="8" type="ORF">DF947_01590</name>
</gene>
<evidence type="ECO:0000259" key="4">
    <source>
        <dbReference type="Pfam" id="PF05592"/>
    </source>
</evidence>
<dbReference type="EMBL" id="QGNY01000001">
    <property type="protein sequence ID" value="PWS33345.1"/>
    <property type="molecule type" value="Genomic_DNA"/>
</dbReference>
<dbReference type="InterPro" id="IPR008928">
    <property type="entry name" value="6-hairpin_glycosidase_sf"/>
</dbReference>
<dbReference type="InterPro" id="IPR035396">
    <property type="entry name" value="Bac_rhamnosid6H"/>
</dbReference>
<dbReference type="InterPro" id="IPR035398">
    <property type="entry name" value="Bac_rhamnosid_C"/>
</dbReference>
<dbReference type="Gene3D" id="2.60.420.10">
    <property type="entry name" value="Maltose phosphorylase, domain 3"/>
    <property type="match status" value="1"/>
</dbReference>
<evidence type="ECO:0000259" key="7">
    <source>
        <dbReference type="Pfam" id="PF17390"/>
    </source>
</evidence>
<dbReference type="GO" id="GO:0030596">
    <property type="term" value="F:alpha-L-rhamnosidase activity"/>
    <property type="evidence" value="ECO:0007669"/>
    <property type="project" value="UniProtKB-EC"/>
</dbReference>
<comment type="caution">
    <text evidence="8">The sequence shown here is derived from an EMBL/GenBank/DDBJ whole genome shotgun (WGS) entry which is preliminary data.</text>
</comment>
<dbReference type="Pfam" id="PF08531">
    <property type="entry name" value="Bac_rhamnosid_N"/>
    <property type="match status" value="1"/>
</dbReference>
<evidence type="ECO:0000256" key="3">
    <source>
        <dbReference type="ARBA" id="ARBA00022801"/>
    </source>
</evidence>
<dbReference type="GO" id="GO:0005975">
    <property type="term" value="P:carbohydrate metabolic process"/>
    <property type="evidence" value="ECO:0007669"/>
    <property type="project" value="InterPro"/>
</dbReference>